<feature type="region of interest" description="Disordered" evidence="1">
    <location>
        <begin position="283"/>
        <end position="383"/>
    </location>
</feature>
<gene>
    <name evidence="3" type="ORF">B0T16DRAFT_424291</name>
</gene>
<evidence type="ECO:0000259" key="2">
    <source>
        <dbReference type="Pfam" id="PF13391"/>
    </source>
</evidence>
<evidence type="ECO:0000256" key="1">
    <source>
        <dbReference type="SAM" id="MobiDB-lite"/>
    </source>
</evidence>
<accession>A0AA39YPL5</accession>
<name>A0AA39YPL5_9PEZI</name>
<feature type="compositionally biased region" description="Basic and acidic residues" evidence="1">
    <location>
        <begin position="360"/>
        <end position="383"/>
    </location>
</feature>
<keyword evidence="4" id="KW-1185">Reference proteome</keyword>
<comment type="caution">
    <text evidence="3">The sequence shown here is derived from an EMBL/GenBank/DDBJ whole genome shotgun (WGS) entry which is preliminary data.</text>
</comment>
<dbReference type="Pfam" id="PF13391">
    <property type="entry name" value="HNH_2"/>
    <property type="match status" value="1"/>
</dbReference>
<protein>
    <recommendedName>
        <fullName evidence="2">HNH nuclease domain-containing protein</fullName>
    </recommendedName>
</protein>
<dbReference type="AlphaFoldDB" id="A0AA39YPL5"/>
<dbReference type="InterPro" id="IPR003615">
    <property type="entry name" value="HNH_nuc"/>
</dbReference>
<feature type="compositionally biased region" description="Low complexity" evidence="1">
    <location>
        <begin position="332"/>
        <end position="348"/>
    </location>
</feature>
<proteinExistence type="predicted"/>
<feature type="domain" description="HNH nuclease" evidence="2">
    <location>
        <begin position="140"/>
        <end position="207"/>
    </location>
</feature>
<organism evidence="3 4">
    <name type="scientific">Cercophora newfieldiana</name>
    <dbReference type="NCBI Taxonomy" id="92897"/>
    <lineage>
        <taxon>Eukaryota</taxon>
        <taxon>Fungi</taxon>
        <taxon>Dikarya</taxon>
        <taxon>Ascomycota</taxon>
        <taxon>Pezizomycotina</taxon>
        <taxon>Sordariomycetes</taxon>
        <taxon>Sordariomycetidae</taxon>
        <taxon>Sordariales</taxon>
        <taxon>Lasiosphaeriaceae</taxon>
        <taxon>Cercophora</taxon>
    </lineage>
</organism>
<evidence type="ECO:0000313" key="4">
    <source>
        <dbReference type="Proteomes" id="UP001174936"/>
    </source>
</evidence>
<dbReference type="EMBL" id="JAULSV010000001">
    <property type="protein sequence ID" value="KAK0655407.1"/>
    <property type="molecule type" value="Genomic_DNA"/>
</dbReference>
<reference evidence="3" key="1">
    <citation type="submission" date="2023-06" db="EMBL/GenBank/DDBJ databases">
        <title>Genome-scale phylogeny and comparative genomics of the fungal order Sordariales.</title>
        <authorList>
            <consortium name="Lawrence Berkeley National Laboratory"/>
            <person name="Hensen N."/>
            <person name="Bonometti L."/>
            <person name="Westerberg I."/>
            <person name="Brannstrom I.O."/>
            <person name="Guillou S."/>
            <person name="Cros-Aarteil S."/>
            <person name="Calhoun S."/>
            <person name="Haridas S."/>
            <person name="Kuo A."/>
            <person name="Mondo S."/>
            <person name="Pangilinan J."/>
            <person name="Riley R."/>
            <person name="Labutti K."/>
            <person name="Andreopoulos B."/>
            <person name="Lipzen A."/>
            <person name="Chen C."/>
            <person name="Yanf M."/>
            <person name="Daum C."/>
            <person name="Ng V."/>
            <person name="Clum A."/>
            <person name="Steindorff A."/>
            <person name="Ohm R."/>
            <person name="Martin F."/>
            <person name="Silar P."/>
            <person name="Natvig D."/>
            <person name="Lalanne C."/>
            <person name="Gautier V."/>
            <person name="Ament-Velasquez S.L."/>
            <person name="Kruys A."/>
            <person name="Hutchinson M.I."/>
            <person name="Powell A.J."/>
            <person name="Barry K."/>
            <person name="Miller A.N."/>
            <person name="Grigoriev I.V."/>
            <person name="Debuchy R."/>
            <person name="Gladieux P."/>
            <person name="Thoren M.H."/>
            <person name="Johannesson H."/>
        </authorList>
    </citation>
    <scope>NUCLEOTIDE SEQUENCE</scope>
    <source>
        <strain evidence="3">SMH2532-1</strain>
    </source>
</reference>
<sequence>MANLLKDAITLPRNARRPRFVRILHPDYSEAENTLLCLCALDDDGIDYDTALVACGIVTGNTSTGFFGTREAGAQGFERVTRPGDGILRGSEYFFQLPDDDARGRPYPVVPRFEDWTFPHDAMPSPWRDVNRQTQEGPSCRITDYMWGVERAHVVPHSVRTWWDREELDQYVATDRFSQNTIDASDNMIPLRSDMHTVFDDKVFAIVPKRDGRELSLVIHIVNPIRDGYLHQHYHNRKLLPFGCSIECLFARFAWTIFSPRVMGHFWDKCNTSRLLLVRDPTTGTSTLESRDREQVNSLLAASRSRSASPRKRKAPEAAGNDVRLLEYDPLDSGIGDSSQADSGSADRSPSRGRSRKRQRASDEEGLDRVVQKRGKVELDVKM</sequence>
<dbReference type="Proteomes" id="UP001174936">
    <property type="component" value="Unassembled WGS sequence"/>
</dbReference>
<evidence type="ECO:0000313" key="3">
    <source>
        <dbReference type="EMBL" id="KAK0655407.1"/>
    </source>
</evidence>